<dbReference type="Gene3D" id="2.60.40.790">
    <property type="match status" value="1"/>
</dbReference>
<name>A0A1G2SGQ6_9BACT</name>
<feature type="domain" description="SHSP" evidence="3">
    <location>
        <begin position="43"/>
        <end position="155"/>
    </location>
</feature>
<dbReference type="EMBL" id="MHUW01000003">
    <property type="protein sequence ID" value="OHA84267.1"/>
    <property type="molecule type" value="Genomic_DNA"/>
</dbReference>
<dbReference type="InterPro" id="IPR008978">
    <property type="entry name" value="HSP20-like_chaperone"/>
</dbReference>
<dbReference type="InterPro" id="IPR031107">
    <property type="entry name" value="Small_HSP"/>
</dbReference>
<evidence type="ECO:0000313" key="5">
    <source>
        <dbReference type="Proteomes" id="UP000177987"/>
    </source>
</evidence>
<organism evidence="4 5">
    <name type="scientific">Candidatus Yonathbacteria bacterium RIFCSPLOWO2_01_FULL_47_33b</name>
    <dbReference type="NCBI Taxonomy" id="1802727"/>
    <lineage>
        <taxon>Bacteria</taxon>
        <taxon>Candidatus Yonathiibacteriota</taxon>
    </lineage>
</organism>
<dbReference type="STRING" id="1802727.A2937_03380"/>
<accession>A0A1G2SGQ6</accession>
<evidence type="ECO:0000313" key="4">
    <source>
        <dbReference type="EMBL" id="OHA84267.1"/>
    </source>
</evidence>
<dbReference type="InterPro" id="IPR002068">
    <property type="entry name" value="A-crystallin/Hsp20_dom"/>
</dbReference>
<dbReference type="Pfam" id="PF00011">
    <property type="entry name" value="HSP20"/>
    <property type="match status" value="1"/>
</dbReference>
<protein>
    <recommendedName>
        <fullName evidence="3">SHSP domain-containing protein</fullName>
    </recommendedName>
</protein>
<dbReference type="Proteomes" id="UP000177987">
    <property type="component" value="Unassembled WGS sequence"/>
</dbReference>
<evidence type="ECO:0000256" key="2">
    <source>
        <dbReference type="RuleBase" id="RU003616"/>
    </source>
</evidence>
<gene>
    <name evidence="4" type="ORF">A2937_03380</name>
</gene>
<dbReference type="AlphaFoldDB" id="A0A1G2SGQ6"/>
<sequence length="155" mass="17258">MKPSFFERLTGTISLKNRASDFEEEIAIEAVPRESSFAAWDQGEPAEGELGVDVYQTNDAIVIQAMVAGVASEDLSVSVTREMVTIKGKREAPKGILSENYFYQELYWGAFSRTILLPAEVETEEVEATERRGLLTIKLPKIDKGRVQSIKIKSV</sequence>
<dbReference type="CDD" id="cd06464">
    <property type="entry name" value="ACD_sHsps-like"/>
    <property type="match status" value="1"/>
</dbReference>
<dbReference type="PANTHER" id="PTHR11527">
    <property type="entry name" value="HEAT-SHOCK PROTEIN 20 FAMILY MEMBER"/>
    <property type="match status" value="1"/>
</dbReference>
<reference evidence="4 5" key="1">
    <citation type="journal article" date="2016" name="Nat. Commun.">
        <title>Thousands of microbial genomes shed light on interconnected biogeochemical processes in an aquifer system.</title>
        <authorList>
            <person name="Anantharaman K."/>
            <person name="Brown C.T."/>
            <person name="Hug L.A."/>
            <person name="Sharon I."/>
            <person name="Castelle C.J."/>
            <person name="Probst A.J."/>
            <person name="Thomas B.C."/>
            <person name="Singh A."/>
            <person name="Wilkins M.J."/>
            <person name="Karaoz U."/>
            <person name="Brodie E.L."/>
            <person name="Williams K.H."/>
            <person name="Hubbard S.S."/>
            <person name="Banfield J.F."/>
        </authorList>
    </citation>
    <scope>NUCLEOTIDE SEQUENCE [LARGE SCALE GENOMIC DNA]</scope>
</reference>
<comment type="similarity">
    <text evidence="1 2">Belongs to the small heat shock protein (HSP20) family.</text>
</comment>
<proteinExistence type="inferred from homology"/>
<evidence type="ECO:0000256" key="1">
    <source>
        <dbReference type="PROSITE-ProRule" id="PRU00285"/>
    </source>
</evidence>
<comment type="caution">
    <text evidence="4">The sequence shown here is derived from an EMBL/GenBank/DDBJ whole genome shotgun (WGS) entry which is preliminary data.</text>
</comment>
<evidence type="ECO:0000259" key="3">
    <source>
        <dbReference type="PROSITE" id="PS01031"/>
    </source>
</evidence>
<dbReference type="SUPFAM" id="SSF49764">
    <property type="entry name" value="HSP20-like chaperones"/>
    <property type="match status" value="1"/>
</dbReference>
<dbReference type="PROSITE" id="PS01031">
    <property type="entry name" value="SHSP"/>
    <property type="match status" value="1"/>
</dbReference>